<dbReference type="InterPro" id="IPR013078">
    <property type="entry name" value="His_Pase_superF_clade-1"/>
</dbReference>
<evidence type="ECO:0000313" key="1">
    <source>
        <dbReference type="EMBL" id="CAA9304986.1"/>
    </source>
</evidence>
<dbReference type="EMBL" id="CADCTU010000248">
    <property type="protein sequence ID" value="CAA9304986.1"/>
    <property type="molecule type" value="Genomic_DNA"/>
</dbReference>
<organism evidence="1">
    <name type="scientific">uncultured Gemmatimonadaceae bacterium</name>
    <dbReference type="NCBI Taxonomy" id="246130"/>
    <lineage>
        <taxon>Bacteria</taxon>
        <taxon>Pseudomonadati</taxon>
        <taxon>Gemmatimonadota</taxon>
        <taxon>Gemmatimonadia</taxon>
        <taxon>Gemmatimonadales</taxon>
        <taxon>Gemmatimonadaceae</taxon>
        <taxon>environmental samples</taxon>
    </lineage>
</organism>
<dbReference type="Pfam" id="PF00300">
    <property type="entry name" value="His_Phos_1"/>
    <property type="match status" value="1"/>
</dbReference>
<accession>A0A6J4KHB5</accession>
<evidence type="ECO:0008006" key="2">
    <source>
        <dbReference type="Google" id="ProtNLM"/>
    </source>
</evidence>
<sequence length="169" mass="17983">MHLLIIRHAVAEDREAFAASGQDDSLRPLTKAGRKKMRVAAAGLAATAPAVDVLATSPFVRATETADIVAAAFHRPATHTVDALTPEHPAADFVQWMHTVDGADVVAAVGHEPHLGRLVSWLVSARKQPFLELKKGGACLLDLGPAPAPGSARLEWVLTAKQLRQLARD</sequence>
<proteinExistence type="predicted"/>
<protein>
    <recommendedName>
        <fullName evidence="2">Phosphohistidine phosphatase SixA</fullName>
    </recommendedName>
</protein>
<reference evidence="1" key="1">
    <citation type="submission" date="2020-02" db="EMBL/GenBank/DDBJ databases">
        <authorList>
            <person name="Meier V. D."/>
        </authorList>
    </citation>
    <scope>NUCLEOTIDE SEQUENCE</scope>
    <source>
        <strain evidence="1">AVDCRST_MAG11</strain>
    </source>
</reference>
<dbReference type="InterPro" id="IPR029033">
    <property type="entry name" value="His_PPase_superfam"/>
</dbReference>
<dbReference type="Gene3D" id="3.40.50.1240">
    <property type="entry name" value="Phosphoglycerate mutase-like"/>
    <property type="match status" value="1"/>
</dbReference>
<dbReference type="SUPFAM" id="SSF53254">
    <property type="entry name" value="Phosphoglycerate mutase-like"/>
    <property type="match status" value="1"/>
</dbReference>
<dbReference type="AlphaFoldDB" id="A0A6J4KHB5"/>
<dbReference type="CDD" id="cd07067">
    <property type="entry name" value="HP_PGM_like"/>
    <property type="match status" value="1"/>
</dbReference>
<name>A0A6J4KHB5_9BACT</name>
<gene>
    <name evidence="1" type="ORF">AVDCRST_MAG11-1098</name>
</gene>